<dbReference type="Pfam" id="PF24494">
    <property type="entry name" value="DUF7587"/>
    <property type="match status" value="1"/>
</dbReference>
<keyword evidence="4" id="KW-1185">Reference proteome</keyword>
<dbReference type="PANTHER" id="PTHR40781:SF1">
    <property type="match status" value="1"/>
</dbReference>
<dbReference type="InterPro" id="IPR056009">
    <property type="entry name" value="DUF7587"/>
</dbReference>
<sequence>MSIQLYNPAQNRARAYQNPAAVSVRFSKETHSSQYVYSDDSQEEEEDYDDFEEYDDSELYDFEEEHDSEEYDSEEDYDSEEYYDSEDYDFDDDDDDDDDDDLEDEDYDEHKVPILAVKNPPKKLYRVHHSQAVTTYSKRYGFRAADQSTSGPVALKEFHRHLWWSSKRPTRFISTFSSKSHAERWAKSWQERHPEGWYRIMEIKPQAADLVYNMKKVIDRSGVEVPDWCPFKNPSADEYLFFRRIPRDQIFDPKSDRSRHITYDEYEMDEVYEDQDGYDDEYYYDEKDEFEVDYDESAAELRLFEEREREDQRKIEEYRKSNKTTRKPEHSENALVLRAYAAPRSENSGRRGSFEEYRDYDDSAAELRFLEETGRPAKTRTNGHASKKMDVDAHRKNREERRNPFSLTGEFYIR</sequence>
<feature type="compositionally biased region" description="Acidic residues" evidence="1">
    <location>
        <begin position="40"/>
        <end position="107"/>
    </location>
</feature>
<evidence type="ECO:0000313" key="3">
    <source>
        <dbReference type="EMBL" id="KAK6338189.1"/>
    </source>
</evidence>
<evidence type="ECO:0000313" key="4">
    <source>
        <dbReference type="Proteomes" id="UP001373714"/>
    </source>
</evidence>
<comment type="caution">
    <text evidence="3">The sequence shown here is derived from an EMBL/GenBank/DDBJ whole genome shotgun (WGS) entry which is preliminary data.</text>
</comment>
<evidence type="ECO:0000259" key="2">
    <source>
        <dbReference type="Pfam" id="PF24494"/>
    </source>
</evidence>
<feature type="region of interest" description="Disordered" evidence="1">
    <location>
        <begin position="25"/>
        <end position="109"/>
    </location>
</feature>
<dbReference type="Proteomes" id="UP001373714">
    <property type="component" value="Unassembled WGS sequence"/>
</dbReference>
<evidence type="ECO:0000256" key="1">
    <source>
        <dbReference type="SAM" id="MobiDB-lite"/>
    </source>
</evidence>
<reference evidence="3 4" key="1">
    <citation type="submission" date="2019-10" db="EMBL/GenBank/DDBJ databases">
        <authorList>
            <person name="Palmer J.M."/>
        </authorList>
    </citation>
    <scope>NUCLEOTIDE SEQUENCE [LARGE SCALE GENOMIC DNA]</scope>
    <source>
        <strain evidence="3 4">TWF730</strain>
    </source>
</reference>
<dbReference type="Gene3D" id="3.90.210.10">
    <property type="entry name" value="Heat-Labile Enterotoxin, subunit A"/>
    <property type="match status" value="1"/>
</dbReference>
<dbReference type="EMBL" id="JAVHNS010000012">
    <property type="protein sequence ID" value="KAK6338189.1"/>
    <property type="molecule type" value="Genomic_DNA"/>
</dbReference>
<dbReference type="AlphaFoldDB" id="A0AAV9UCV8"/>
<accession>A0AAV9UCV8</accession>
<feature type="compositionally biased region" description="Basic and acidic residues" evidence="1">
    <location>
        <begin position="387"/>
        <end position="403"/>
    </location>
</feature>
<organism evidence="3 4">
    <name type="scientific">Orbilia blumenaviensis</name>
    <dbReference type="NCBI Taxonomy" id="1796055"/>
    <lineage>
        <taxon>Eukaryota</taxon>
        <taxon>Fungi</taxon>
        <taxon>Dikarya</taxon>
        <taxon>Ascomycota</taxon>
        <taxon>Pezizomycotina</taxon>
        <taxon>Orbiliomycetes</taxon>
        <taxon>Orbiliales</taxon>
        <taxon>Orbiliaceae</taxon>
        <taxon>Orbilia</taxon>
    </lineage>
</organism>
<proteinExistence type="predicted"/>
<protein>
    <recommendedName>
        <fullName evidence="2">DUF7587 domain-containing protein</fullName>
    </recommendedName>
</protein>
<gene>
    <name evidence="3" type="ORF">TWF730_002264</name>
</gene>
<dbReference type="PANTHER" id="PTHR40781">
    <property type="match status" value="1"/>
</dbReference>
<name>A0AAV9UCV8_9PEZI</name>
<feature type="domain" description="DUF7587" evidence="2">
    <location>
        <begin position="120"/>
        <end position="251"/>
    </location>
</feature>
<feature type="region of interest" description="Disordered" evidence="1">
    <location>
        <begin position="371"/>
        <end position="414"/>
    </location>
</feature>